<dbReference type="Proteomes" id="UP000240971">
    <property type="component" value="Unassembled WGS sequence"/>
</dbReference>
<reference evidence="1 2" key="1">
    <citation type="submission" date="2018-03" db="EMBL/GenBank/DDBJ databases">
        <title>Genomic Encyclopedia of Archaeal and Bacterial Type Strains, Phase II (KMG-II): from individual species to whole genera.</title>
        <authorList>
            <person name="Goeker M."/>
        </authorList>
    </citation>
    <scope>NUCLEOTIDE SEQUENCE [LARGE SCALE GENOMIC DNA]</scope>
    <source>
        <strain evidence="1 2">DSM 24859</strain>
    </source>
</reference>
<protein>
    <recommendedName>
        <fullName evidence="3">Baseplate J-like protein</fullName>
    </recommendedName>
</protein>
<organism evidence="1 2">
    <name type="scientific">Chitinophaga niastensis</name>
    <dbReference type="NCBI Taxonomy" id="536980"/>
    <lineage>
        <taxon>Bacteria</taxon>
        <taxon>Pseudomonadati</taxon>
        <taxon>Bacteroidota</taxon>
        <taxon>Chitinophagia</taxon>
        <taxon>Chitinophagales</taxon>
        <taxon>Chitinophagaceae</taxon>
        <taxon>Chitinophaga</taxon>
    </lineage>
</organism>
<evidence type="ECO:0008006" key="3">
    <source>
        <dbReference type="Google" id="ProtNLM"/>
    </source>
</evidence>
<sequence length="1264" mass="143615">MSNFFENIQDGISQFERQLDALSPDYVKVDDRSTFELLAQLASLSDQFNYYDFQHRTAGDWQEFFHADLVVMLIIASNLQFATYEEEYLRIRAAMSNSGNDENLFHHTSAFFALLYDIAIVLMDVLQKLSAADKQFSIQNYTQQVIESVEEETDKLYRFELQVSRLFPGEEALHHTLRSPETTVKLQQLFPRTFKNKEEGDVLFSGFFSLNEIYDALRVKFYQVASASGYYLKNQVKDRQHAPQMGLLMAFVELYQHLQAQINQLPKRHLDYYYRQVLTMPQLKAVPDSVHILIEPAPQISKLLVEKGELLLAASNARKEPLKYQLLEQLKVHPTRIMAMHTLYVSNYLQIAARTLQTNDIYEAAVYSAAHPVILPDAYAKLTAPPVTWPLLGEDQHNMSQSLRTMEDTSLGFLIGSPALYLTEGARSVQVKLHFTPGTFAVFKNYLVNFSAVTGRSPAVITSELLSGAFLLYYTTAKKWTSIKQYNVRSGLEEQADNTIVINFLLHTNDEAFCVYNPEVHGTGINSQLPLLKVLLNCNSFHHPYSFLRKLVLDRVTVTAKVSGYRSVKLDNSLGEVNAYHSFRMFGSLPAVGSYLDICNTNVFNKYTQDFSIKLEWLDLPPVINGFDSYYAAYQSGMTNSAFKVGISSINNGIFLPERGNQEQFPLFYTTRDKKGDLYLADTTIIKNADLNKISFPNTMKMDTETKHSSTTYKEGAVRLELVNPSEAFGHQLYSLIFPEIILYNARHSMRKKPLPNMPYVPSVKSISVSYTLEHSETIKPAKSAKRGEGLEVHHISAFGYEDIYPGTGIHYFPLLPVLSDAGHLYIGFNQLKPGEELSLLFQLEDKYYSDTTTNLTPLKWSYLADNKWCVFDSSCLLSDNTNNLARSGIVKIRIPAEINNTSTIMSPLWWIRISTPGAECITPRVLGIFPNAVTAERILDEDGYSLERILSIPPLTIKSTKKDIRTILAIWQLFPSFGGSKTESEDKYYTRVSERLRHKQRPVTALDIAQVLLQAFPEILIVKCISAPPSFKEEDVSVIVVPRQSDNGQFITAEPKVDQDTLYRIQAFMQQNISPFVRVAIRNPVYERVKVVCSIRFREQTENNRNSYLQQLQLDIKKFLCPWLFDPSSYLKIGSTLYKSELLNYINKQIYVDYITGFSLVHFYYTKDPDTGALTAFVTDTAIGDLSLIRPSLPQSVLIPSQDHLITILDKPEYKIPAPLGINALMISNELMISSDHPVAVAPEQYPDHGTDEEMLTISMMPP</sequence>
<gene>
    <name evidence="1" type="ORF">CLV51_10461</name>
</gene>
<dbReference type="AlphaFoldDB" id="A0A2P8HGL3"/>
<proteinExistence type="predicted"/>
<comment type="caution">
    <text evidence="1">The sequence shown here is derived from an EMBL/GenBank/DDBJ whole genome shotgun (WGS) entry which is preliminary data.</text>
</comment>
<accession>A0A2P8HGL3</accession>
<dbReference type="OrthoDB" id="9762853at2"/>
<dbReference type="EMBL" id="PYAW01000004">
    <property type="protein sequence ID" value="PSL45359.1"/>
    <property type="molecule type" value="Genomic_DNA"/>
</dbReference>
<keyword evidence="2" id="KW-1185">Reference proteome</keyword>
<evidence type="ECO:0000313" key="2">
    <source>
        <dbReference type="Proteomes" id="UP000240971"/>
    </source>
</evidence>
<evidence type="ECO:0000313" key="1">
    <source>
        <dbReference type="EMBL" id="PSL45359.1"/>
    </source>
</evidence>
<dbReference type="RefSeq" id="WP_106529702.1">
    <property type="nucleotide sequence ID" value="NZ_PYAW01000004.1"/>
</dbReference>
<name>A0A2P8HGL3_CHINA</name>